<dbReference type="PROSITE" id="PS51898">
    <property type="entry name" value="TYR_RECOMBINASE"/>
    <property type="match status" value="1"/>
</dbReference>
<accession>A0ABW4TGW6</accession>
<organism evidence="8 9">
    <name type="scientific">Nonomuraea mangrovi</name>
    <dbReference type="NCBI Taxonomy" id="2316207"/>
    <lineage>
        <taxon>Bacteria</taxon>
        <taxon>Bacillati</taxon>
        <taxon>Actinomycetota</taxon>
        <taxon>Actinomycetes</taxon>
        <taxon>Streptosporangiales</taxon>
        <taxon>Streptosporangiaceae</taxon>
        <taxon>Nonomuraea</taxon>
    </lineage>
</organism>
<dbReference type="Gene3D" id="1.10.150.130">
    <property type="match status" value="1"/>
</dbReference>
<dbReference type="InterPro" id="IPR002104">
    <property type="entry name" value="Integrase_catalytic"/>
</dbReference>
<comment type="caution">
    <text evidence="8">The sequence shown here is derived from an EMBL/GenBank/DDBJ whole genome shotgun (WGS) entry which is preliminary data.</text>
</comment>
<dbReference type="CDD" id="cd00397">
    <property type="entry name" value="DNA_BRE_C"/>
    <property type="match status" value="1"/>
</dbReference>
<dbReference type="InterPro" id="IPR050090">
    <property type="entry name" value="Tyrosine_recombinase_XerCD"/>
</dbReference>
<dbReference type="PANTHER" id="PTHR30349:SF41">
    <property type="entry name" value="INTEGRASE_RECOMBINASE PROTEIN MJ0367-RELATED"/>
    <property type="match status" value="1"/>
</dbReference>
<name>A0ABW4TGW6_9ACTN</name>
<evidence type="ECO:0000256" key="4">
    <source>
        <dbReference type="PROSITE-ProRule" id="PRU01248"/>
    </source>
</evidence>
<evidence type="ECO:0000256" key="2">
    <source>
        <dbReference type="ARBA" id="ARBA00023125"/>
    </source>
</evidence>
<reference evidence="9" key="1">
    <citation type="journal article" date="2019" name="Int. J. Syst. Evol. Microbiol.">
        <title>The Global Catalogue of Microorganisms (GCM) 10K type strain sequencing project: providing services to taxonomists for standard genome sequencing and annotation.</title>
        <authorList>
            <consortium name="The Broad Institute Genomics Platform"/>
            <consortium name="The Broad Institute Genome Sequencing Center for Infectious Disease"/>
            <person name="Wu L."/>
            <person name="Ma J."/>
        </authorList>
    </citation>
    <scope>NUCLEOTIDE SEQUENCE [LARGE SCALE GENOMIC DNA]</scope>
    <source>
        <strain evidence="9">ICMP 6774ER</strain>
    </source>
</reference>
<evidence type="ECO:0000313" key="9">
    <source>
        <dbReference type="Proteomes" id="UP001597368"/>
    </source>
</evidence>
<feature type="compositionally biased region" description="Basic residues" evidence="5">
    <location>
        <begin position="11"/>
        <end position="23"/>
    </location>
</feature>
<keyword evidence="9" id="KW-1185">Reference proteome</keyword>
<keyword evidence="2 4" id="KW-0238">DNA-binding</keyword>
<sequence>MSENNVIHLAPRTRRSTRSKRKPQPPAGTPLNALISSWELALRSANKQPITIKLYLRTARLFAAFLEERELPSDAEGVTADEVRAFLVHERERAGLSTSASHHAYLGVFFNWLIAEEERSTFSPVLKADRPQLKRKAREYLTLAELGALLDVCKGSDFASRRDTAIIRIFIDNGMRVGGLSGLHLDDVDLRNRRLRIRLKGGDEHWAPIGAKTAQAIDRYLRVRARLAVAGLPWLWLGIKSGRHLTKSGVQEMLERRGAQAGVENVHPHRFRGTSAHEQLAAGAPPDVVRRVLGWKSEAMLRHYTEELAEERAREAHAQFSPSDRL</sequence>
<dbReference type="InterPro" id="IPR010998">
    <property type="entry name" value="Integrase_recombinase_N"/>
</dbReference>
<dbReference type="EMBL" id="JBHUFV010000130">
    <property type="protein sequence ID" value="MFD1940573.1"/>
    <property type="molecule type" value="Genomic_DNA"/>
</dbReference>
<proteinExistence type="inferred from homology"/>
<dbReference type="InterPro" id="IPR013762">
    <property type="entry name" value="Integrase-like_cat_sf"/>
</dbReference>
<evidence type="ECO:0000256" key="3">
    <source>
        <dbReference type="ARBA" id="ARBA00023172"/>
    </source>
</evidence>
<keyword evidence="3" id="KW-0233">DNA recombination</keyword>
<comment type="similarity">
    <text evidence="1">Belongs to the 'phage' integrase family.</text>
</comment>
<feature type="domain" description="Tyr recombinase" evidence="6">
    <location>
        <begin position="136"/>
        <end position="318"/>
    </location>
</feature>
<evidence type="ECO:0000313" key="8">
    <source>
        <dbReference type="EMBL" id="MFD1940573.1"/>
    </source>
</evidence>
<evidence type="ECO:0000256" key="1">
    <source>
        <dbReference type="ARBA" id="ARBA00008857"/>
    </source>
</evidence>
<dbReference type="Pfam" id="PF00589">
    <property type="entry name" value="Phage_integrase"/>
    <property type="match status" value="1"/>
</dbReference>
<dbReference type="PANTHER" id="PTHR30349">
    <property type="entry name" value="PHAGE INTEGRASE-RELATED"/>
    <property type="match status" value="1"/>
</dbReference>
<evidence type="ECO:0000259" key="6">
    <source>
        <dbReference type="PROSITE" id="PS51898"/>
    </source>
</evidence>
<evidence type="ECO:0000256" key="5">
    <source>
        <dbReference type="SAM" id="MobiDB-lite"/>
    </source>
</evidence>
<dbReference type="SUPFAM" id="SSF56349">
    <property type="entry name" value="DNA breaking-rejoining enzymes"/>
    <property type="match status" value="1"/>
</dbReference>
<protein>
    <submittedName>
        <fullName evidence="8">Tyrosine-type recombinase/integrase</fullName>
    </submittedName>
</protein>
<evidence type="ECO:0000259" key="7">
    <source>
        <dbReference type="PROSITE" id="PS51900"/>
    </source>
</evidence>
<dbReference type="RefSeq" id="WP_379583894.1">
    <property type="nucleotide sequence ID" value="NZ_JBHUFV010000130.1"/>
</dbReference>
<feature type="domain" description="Core-binding (CB)" evidence="7">
    <location>
        <begin position="29"/>
        <end position="114"/>
    </location>
</feature>
<dbReference type="InterPro" id="IPR044068">
    <property type="entry name" value="CB"/>
</dbReference>
<feature type="region of interest" description="Disordered" evidence="5">
    <location>
        <begin position="1"/>
        <end position="30"/>
    </location>
</feature>
<dbReference type="Gene3D" id="1.10.443.10">
    <property type="entry name" value="Intergrase catalytic core"/>
    <property type="match status" value="1"/>
</dbReference>
<dbReference type="Proteomes" id="UP001597368">
    <property type="component" value="Unassembled WGS sequence"/>
</dbReference>
<dbReference type="PROSITE" id="PS51900">
    <property type="entry name" value="CB"/>
    <property type="match status" value="1"/>
</dbReference>
<gene>
    <name evidence="8" type="ORF">ACFSKW_54880</name>
</gene>
<dbReference type="InterPro" id="IPR011010">
    <property type="entry name" value="DNA_brk_join_enz"/>
</dbReference>